<dbReference type="AlphaFoldDB" id="A0A0A9F728"/>
<accession>A0A0A9F728</accession>
<dbReference type="EMBL" id="GBRH01189784">
    <property type="protein sequence ID" value="JAE08112.1"/>
    <property type="molecule type" value="Transcribed_RNA"/>
</dbReference>
<organism evidence="1">
    <name type="scientific">Arundo donax</name>
    <name type="common">Giant reed</name>
    <name type="synonym">Donax arundinaceus</name>
    <dbReference type="NCBI Taxonomy" id="35708"/>
    <lineage>
        <taxon>Eukaryota</taxon>
        <taxon>Viridiplantae</taxon>
        <taxon>Streptophyta</taxon>
        <taxon>Embryophyta</taxon>
        <taxon>Tracheophyta</taxon>
        <taxon>Spermatophyta</taxon>
        <taxon>Magnoliopsida</taxon>
        <taxon>Liliopsida</taxon>
        <taxon>Poales</taxon>
        <taxon>Poaceae</taxon>
        <taxon>PACMAD clade</taxon>
        <taxon>Arundinoideae</taxon>
        <taxon>Arundineae</taxon>
        <taxon>Arundo</taxon>
    </lineage>
</organism>
<protein>
    <submittedName>
        <fullName evidence="1">Uncharacterized protein</fullName>
    </submittedName>
</protein>
<sequence>MFYSIIVSYSWSELILMMVTFSSQYCYGI</sequence>
<evidence type="ECO:0000313" key="1">
    <source>
        <dbReference type="EMBL" id="JAE08112.1"/>
    </source>
</evidence>
<reference evidence="1" key="2">
    <citation type="journal article" date="2015" name="Data Brief">
        <title>Shoot transcriptome of the giant reed, Arundo donax.</title>
        <authorList>
            <person name="Barrero R.A."/>
            <person name="Guerrero F.D."/>
            <person name="Moolhuijzen P."/>
            <person name="Goolsby J.A."/>
            <person name="Tidwell J."/>
            <person name="Bellgard S.E."/>
            <person name="Bellgard M.I."/>
        </authorList>
    </citation>
    <scope>NUCLEOTIDE SEQUENCE</scope>
    <source>
        <tissue evidence="1">Shoot tissue taken approximately 20 cm above the soil surface</tissue>
    </source>
</reference>
<proteinExistence type="predicted"/>
<reference evidence="1" key="1">
    <citation type="submission" date="2014-09" db="EMBL/GenBank/DDBJ databases">
        <authorList>
            <person name="Magalhaes I.L.F."/>
            <person name="Oliveira U."/>
            <person name="Santos F.R."/>
            <person name="Vidigal T.H.D.A."/>
            <person name="Brescovit A.D."/>
            <person name="Santos A.J."/>
        </authorList>
    </citation>
    <scope>NUCLEOTIDE SEQUENCE</scope>
    <source>
        <tissue evidence="1">Shoot tissue taken approximately 20 cm above the soil surface</tissue>
    </source>
</reference>
<name>A0A0A9F728_ARUDO</name>